<reference evidence="6 7" key="1">
    <citation type="journal article" date="2015" name="Genome Announc.">
        <title>Draft Genome Sequence and Gene Annotation of the Entomopathogenic Fungus Verticillium hemipterigenum.</title>
        <authorList>
            <person name="Horn F."/>
            <person name="Habel A."/>
            <person name="Scharf D.H."/>
            <person name="Dworschak J."/>
            <person name="Brakhage A.A."/>
            <person name="Guthke R."/>
            <person name="Hertweck C."/>
            <person name="Linde J."/>
        </authorList>
    </citation>
    <scope>NUCLEOTIDE SEQUENCE [LARGE SCALE GENOMIC DNA]</scope>
</reference>
<dbReference type="SUPFAM" id="SSF52743">
    <property type="entry name" value="Subtilisin-like"/>
    <property type="match status" value="1"/>
</dbReference>
<proteinExistence type="predicted"/>
<dbReference type="GO" id="GO:0046872">
    <property type="term" value="F:metal ion binding"/>
    <property type="evidence" value="ECO:0007669"/>
    <property type="project" value="UniProtKB-UniRule"/>
</dbReference>
<dbReference type="GO" id="GO:0006508">
    <property type="term" value="P:proteolysis"/>
    <property type="evidence" value="ECO:0007669"/>
    <property type="project" value="UniProtKB-KW"/>
</dbReference>
<comment type="caution">
    <text evidence="4">Lacks conserved residue(s) required for the propagation of feature annotation.</text>
</comment>
<dbReference type="InterPro" id="IPR050819">
    <property type="entry name" value="Tripeptidyl-peptidase_I"/>
</dbReference>
<protein>
    <recommendedName>
        <fullName evidence="5">Peptidase S53 domain-containing protein</fullName>
    </recommendedName>
</protein>
<dbReference type="CDD" id="cd04056">
    <property type="entry name" value="Peptidases_S53"/>
    <property type="match status" value="1"/>
</dbReference>
<dbReference type="STRING" id="1531966.A0A0A1T527"/>
<evidence type="ECO:0000256" key="1">
    <source>
        <dbReference type="ARBA" id="ARBA00022670"/>
    </source>
</evidence>
<dbReference type="Gene3D" id="3.40.50.200">
    <property type="entry name" value="Peptidase S8/S53 domain"/>
    <property type="match status" value="1"/>
</dbReference>
<dbReference type="PROSITE" id="PS00138">
    <property type="entry name" value="SUBTILASE_SER"/>
    <property type="match status" value="1"/>
</dbReference>
<dbReference type="InterPro" id="IPR036852">
    <property type="entry name" value="Peptidase_S8/S53_dom_sf"/>
</dbReference>
<keyword evidence="7" id="KW-1185">Reference proteome</keyword>
<keyword evidence="3" id="KW-0720">Serine protease</keyword>
<dbReference type="PANTHER" id="PTHR14218">
    <property type="entry name" value="PROTEASE S8 TRIPEPTIDYL PEPTIDASE I CLN2"/>
    <property type="match status" value="1"/>
</dbReference>
<comment type="cofactor">
    <cofactor evidence="4">
        <name>Ca(2+)</name>
        <dbReference type="ChEBI" id="CHEBI:29108"/>
    </cofactor>
    <text evidence="4">Binds 1 Ca(2+) ion per subunit.</text>
</comment>
<dbReference type="Proteomes" id="UP000039046">
    <property type="component" value="Unassembled WGS sequence"/>
</dbReference>
<feature type="binding site" evidence="4">
    <location>
        <position position="220"/>
    </location>
    <ligand>
        <name>Ca(2+)</name>
        <dbReference type="ChEBI" id="CHEBI:29108"/>
    </ligand>
</feature>
<feature type="binding site" evidence="4">
    <location>
        <position position="218"/>
    </location>
    <ligand>
        <name>Ca(2+)</name>
        <dbReference type="ChEBI" id="CHEBI:29108"/>
    </ligand>
</feature>
<dbReference type="PROSITE" id="PS51695">
    <property type="entry name" value="SEDOLISIN"/>
    <property type="match status" value="1"/>
</dbReference>
<name>A0A0A1T527_9HYPO</name>
<feature type="domain" description="Peptidase S53" evidence="5">
    <location>
        <begin position="1"/>
        <end position="240"/>
    </location>
</feature>
<dbReference type="EMBL" id="CDHN01000001">
    <property type="protein sequence ID" value="CEJ81150.1"/>
    <property type="molecule type" value="Genomic_DNA"/>
</dbReference>
<dbReference type="PANTHER" id="PTHR14218:SF19">
    <property type="entry name" value="SERINE PROTEASE AORO, PUTATIVE (AFU_ORTHOLOGUE AFUA_6G10250)-RELATED"/>
    <property type="match status" value="1"/>
</dbReference>
<dbReference type="HOGENOM" id="CLU_013783_0_0_1"/>
<evidence type="ECO:0000256" key="3">
    <source>
        <dbReference type="ARBA" id="ARBA00022825"/>
    </source>
</evidence>
<evidence type="ECO:0000313" key="6">
    <source>
        <dbReference type="EMBL" id="CEJ81150.1"/>
    </source>
</evidence>
<organism evidence="6 7">
    <name type="scientific">[Torrubiella] hemipterigena</name>
    <dbReference type="NCBI Taxonomy" id="1531966"/>
    <lineage>
        <taxon>Eukaryota</taxon>
        <taxon>Fungi</taxon>
        <taxon>Dikarya</taxon>
        <taxon>Ascomycota</taxon>
        <taxon>Pezizomycotina</taxon>
        <taxon>Sordariomycetes</taxon>
        <taxon>Hypocreomycetidae</taxon>
        <taxon>Hypocreales</taxon>
        <taxon>Clavicipitaceae</taxon>
        <taxon>Clavicipitaceae incertae sedis</taxon>
        <taxon>'Torrubiella' clade</taxon>
    </lineage>
</organism>
<keyword evidence="1" id="KW-0645">Protease</keyword>
<evidence type="ECO:0000313" key="7">
    <source>
        <dbReference type="Proteomes" id="UP000039046"/>
    </source>
</evidence>
<dbReference type="GO" id="GO:0008240">
    <property type="term" value="F:tripeptidyl-peptidase activity"/>
    <property type="evidence" value="ECO:0007669"/>
    <property type="project" value="TreeGrafter"/>
</dbReference>
<evidence type="ECO:0000256" key="2">
    <source>
        <dbReference type="ARBA" id="ARBA00022801"/>
    </source>
</evidence>
<keyword evidence="2" id="KW-0378">Hydrolase</keyword>
<dbReference type="InterPro" id="IPR030400">
    <property type="entry name" value="Sedolisin_dom"/>
</dbReference>
<keyword evidence="4" id="KW-0106">Calcium</keyword>
<keyword evidence="4" id="KW-0479">Metal-binding</keyword>
<gene>
    <name evidence="6" type="ORF">VHEMI01295</name>
</gene>
<dbReference type="InterPro" id="IPR023828">
    <property type="entry name" value="Peptidase_S8_Ser-AS"/>
</dbReference>
<feature type="binding site" evidence="4">
    <location>
        <position position="194"/>
    </location>
    <ligand>
        <name>Ca(2+)</name>
        <dbReference type="ChEBI" id="CHEBI:29108"/>
    </ligand>
</feature>
<evidence type="ECO:0000259" key="5">
    <source>
        <dbReference type="PROSITE" id="PS51695"/>
    </source>
</evidence>
<sequence length="240" mass="25145">MKLGLRGTSVFHATADSGVKGPLFQNCKGTDKSIFNALTTASCPYVTAVGGTELPTGKTAGDAEQVASLRFSGGGGFSNVFPRPAYQDAAVSSFLKDHAPAFSSYNQTDGTFPADGSGGVFNRGGRAYPDISAVSSESLIVFNGKSHRTGGTSMSTPIVAAIFNLINENRLAAGRKPVGFVNPALYQNPAMFNDITLGGMRKDKEYACKGNSFDATPGWDAATGMGTPNYPEMSKYFMSL</sequence>
<feature type="binding site" evidence="4">
    <location>
        <position position="195"/>
    </location>
    <ligand>
        <name>Ca(2+)</name>
        <dbReference type="ChEBI" id="CHEBI:29108"/>
    </ligand>
</feature>
<dbReference type="AlphaFoldDB" id="A0A0A1T527"/>
<dbReference type="OrthoDB" id="4867732at2759"/>
<dbReference type="GO" id="GO:0004252">
    <property type="term" value="F:serine-type endopeptidase activity"/>
    <property type="evidence" value="ECO:0007669"/>
    <property type="project" value="InterPro"/>
</dbReference>
<accession>A0A0A1T527</accession>
<evidence type="ECO:0000256" key="4">
    <source>
        <dbReference type="PROSITE-ProRule" id="PRU01032"/>
    </source>
</evidence>